<name>A0A146G3A7_TERSA</name>
<dbReference type="InParanoid" id="A0A146G3A7"/>
<accession>A0A146G3A7</accession>
<gene>
    <name evidence="2" type="ORF">TSACC_2360</name>
</gene>
<proteinExistence type="predicted"/>
<dbReference type="STRING" id="690879.TSACC_2360"/>
<evidence type="ECO:0000313" key="2">
    <source>
        <dbReference type="EMBL" id="GAT31963.1"/>
    </source>
</evidence>
<dbReference type="Proteomes" id="UP000076023">
    <property type="component" value="Unassembled WGS sequence"/>
</dbReference>
<comment type="caution">
    <text evidence="2">The sequence shown here is derived from an EMBL/GenBank/DDBJ whole genome shotgun (WGS) entry which is preliminary data.</text>
</comment>
<evidence type="ECO:0000256" key="1">
    <source>
        <dbReference type="SAM" id="MobiDB-lite"/>
    </source>
</evidence>
<evidence type="ECO:0000313" key="3">
    <source>
        <dbReference type="Proteomes" id="UP000076023"/>
    </source>
</evidence>
<dbReference type="EMBL" id="BDCO01000002">
    <property type="protein sequence ID" value="GAT31963.1"/>
    <property type="molecule type" value="Genomic_DNA"/>
</dbReference>
<dbReference type="AlphaFoldDB" id="A0A146G3A7"/>
<sequence>MTLSDEQKSAISQWIEGGASLSEIQKRLKEEFQISLTYLETRLLADDLKLAFKEPEPEPAVDQPLPPPEPEVPAEAPGKVTVTIDQITRPGSIISGRVTFSDGEKAEWYLDQMGRLGLNANTPGYRPSQDDVMSFQMELEKAARGSGL</sequence>
<feature type="region of interest" description="Disordered" evidence="1">
    <location>
        <begin position="54"/>
        <end position="76"/>
    </location>
</feature>
<reference evidence="3" key="1">
    <citation type="journal article" date="2017" name="Genome Announc.">
        <title>Draft Genome Sequence of Terrimicrobium sacchariphilum NM-5T, a Facultative Anaerobic Soil Bacterium of the Class Spartobacteria.</title>
        <authorList>
            <person name="Qiu Y.L."/>
            <person name="Tourlousse D.M."/>
            <person name="Matsuura N."/>
            <person name="Ohashi A."/>
            <person name="Sekiguchi Y."/>
        </authorList>
    </citation>
    <scope>NUCLEOTIDE SEQUENCE [LARGE SCALE GENOMIC DNA]</scope>
    <source>
        <strain evidence="3">NM-5</strain>
    </source>
</reference>
<protein>
    <submittedName>
        <fullName evidence="2">Uncharacterized protein</fullName>
    </submittedName>
</protein>
<dbReference type="RefSeq" id="WP_075077828.1">
    <property type="nucleotide sequence ID" value="NZ_BDCO01000002.1"/>
</dbReference>
<dbReference type="OrthoDB" id="195598at2"/>
<keyword evidence="3" id="KW-1185">Reference proteome</keyword>
<organism evidence="2 3">
    <name type="scientific">Terrimicrobium sacchariphilum</name>
    <dbReference type="NCBI Taxonomy" id="690879"/>
    <lineage>
        <taxon>Bacteria</taxon>
        <taxon>Pseudomonadati</taxon>
        <taxon>Verrucomicrobiota</taxon>
        <taxon>Terrimicrobiia</taxon>
        <taxon>Terrimicrobiales</taxon>
        <taxon>Terrimicrobiaceae</taxon>
        <taxon>Terrimicrobium</taxon>
    </lineage>
</organism>